<feature type="compositionally biased region" description="Basic residues" evidence="1">
    <location>
        <begin position="30"/>
        <end position="49"/>
    </location>
</feature>
<accession>A0A6J4K1I3</accession>
<feature type="compositionally biased region" description="Gly residues" evidence="1">
    <location>
        <begin position="1"/>
        <end position="12"/>
    </location>
</feature>
<gene>
    <name evidence="2" type="ORF">AVDCRST_MAG41-4608</name>
</gene>
<keyword evidence="2" id="KW-0560">Oxidoreductase</keyword>
<evidence type="ECO:0000256" key="1">
    <source>
        <dbReference type="SAM" id="MobiDB-lite"/>
    </source>
</evidence>
<proteinExistence type="predicted"/>
<evidence type="ECO:0000313" key="2">
    <source>
        <dbReference type="EMBL" id="CAA9293245.1"/>
    </source>
</evidence>
<feature type="compositionally biased region" description="Basic and acidic residues" evidence="1">
    <location>
        <begin position="66"/>
        <end position="78"/>
    </location>
</feature>
<feature type="non-terminal residue" evidence="2">
    <location>
        <position position="1"/>
    </location>
</feature>
<dbReference type="EMBL" id="CADCTP010000447">
    <property type="protein sequence ID" value="CAA9293245.1"/>
    <property type="molecule type" value="Genomic_DNA"/>
</dbReference>
<dbReference type="AlphaFoldDB" id="A0A6J4K1I3"/>
<reference evidence="2" key="1">
    <citation type="submission" date="2020-02" db="EMBL/GenBank/DDBJ databases">
        <authorList>
            <person name="Meier V. D."/>
        </authorList>
    </citation>
    <scope>NUCLEOTIDE SEQUENCE</scope>
    <source>
        <strain evidence="2">AVDCRST_MAG41</strain>
    </source>
</reference>
<name>A0A6J4K1I3_9ACTN</name>
<dbReference type="GO" id="GO:0050112">
    <property type="term" value="F:inositol 2-dehydrogenase (NAD+) activity"/>
    <property type="evidence" value="ECO:0007669"/>
    <property type="project" value="UniProtKB-EC"/>
</dbReference>
<feature type="compositionally biased region" description="Basic residues" evidence="1">
    <location>
        <begin position="101"/>
        <end position="113"/>
    </location>
</feature>
<feature type="compositionally biased region" description="Low complexity" evidence="1">
    <location>
        <begin position="51"/>
        <end position="61"/>
    </location>
</feature>
<sequence>GATVAGGVGRPGADGPDPRGEPGLAVPVGHARRGHRRRPGGGGRGRGRAGHAGARVVRRAAVGGGRGRDRHPDRDARGPGDPGRGGRAGGVLREAGLPGPGRHRGRAGRRGRGRGAAAGRLPPPLRPGLGRGDRADPGRRAGRGLPLPHV</sequence>
<dbReference type="EC" id="1.1.1.18" evidence="2"/>
<protein>
    <submittedName>
        <fullName evidence="2">Myo-inositol 2-dehydrogenase</fullName>
        <ecNumber evidence="2">1.1.1.18</ecNumber>
    </submittedName>
</protein>
<feature type="compositionally biased region" description="Gly residues" evidence="1">
    <location>
        <begin position="80"/>
        <end position="89"/>
    </location>
</feature>
<organism evidence="2">
    <name type="scientific">uncultured Mycobacteriales bacterium</name>
    <dbReference type="NCBI Taxonomy" id="581187"/>
    <lineage>
        <taxon>Bacteria</taxon>
        <taxon>Bacillati</taxon>
        <taxon>Actinomycetota</taxon>
        <taxon>Actinomycetes</taxon>
        <taxon>Mycobacteriales</taxon>
        <taxon>environmental samples</taxon>
    </lineage>
</organism>
<feature type="region of interest" description="Disordered" evidence="1">
    <location>
        <begin position="1"/>
        <end position="150"/>
    </location>
</feature>
<feature type="non-terminal residue" evidence="2">
    <location>
        <position position="150"/>
    </location>
</feature>